<dbReference type="InterPro" id="IPR004563">
    <property type="entry name" value="Apolipo_AcylTrfase"/>
</dbReference>
<feature type="transmembrane region" description="Helical" evidence="9">
    <location>
        <begin position="76"/>
        <end position="95"/>
    </location>
</feature>
<dbReference type="Pfam" id="PF00795">
    <property type="entry name" value="CN_hydrolase"/>
    <property type="match status" value="1"/>
</dbReference>
<name>H6RG50_9BACT</name>
<evidence type="ECO:0000256" key="2">
    <source>
        <dbReference type="ARBA" id="ARBA00010065"/>
    </source>
</evidence>
<feature type="transmembrane region" description="Helical" evidence="9">
    <location>
        <begin position="150"/>
        <end position="172"/>
    </location>
</feature>
<dbReference type="GO" id="GO:0042158">
    <property type="term" value="P:lipoprotein biosynthetic process"/>
    <property type="evidence" value="ECO:0007669"/>
    <property type="project" value="UniProtKB-UniRule"/>
</dbReference>
<dbReference type="InterPro" id="IPR036526">
    <property type="entry name" value="C-N_Hydrolase_sf"/>
</dbReference>
<feature type="transmembrane region" description="Helical" evidence="9">
    <location>
        <begin position="6"/>
        <end position="38"/>
    </location>
</feature>
<dbReference type="GO" id="GO:0016410">
    <property type="term" value="F:N-acyltransferase activity"/>
    <property type="evidence" value="ECO:0007669"/>
    <property type="project" value="UniProtKB-UniRule"/>
</dbReference>
<proteinExistence type="inferred from homology"/>
<keyword evidence="4 9" id="KW-0808">Transferase</keyword>
<evidence type="ECO:0000256" key="6">
    <source>
        <dbReference type="ARBA" id="ARBA00022989"/>
    </source>
</evidence>
<dbReference type="Pfam" id="PF20154">
    <property type="entry name" value="LNT_N"/>
    <property type="match status" value="1"/>
</dbReference>
<evidence type="ECO:0000256" key="4">
    <source>
        <dbReference type="ARBA" id="ARBA00022679"/>
    </source>
</evidence>
<keyword evidence="5 9" id="KW-0812">Transmembrane</keyword>
<dbReference type="PROSITE" id="PS50263">
    <property type="entry name" value="CN_HYDROLASE"/>
    <property type="match status" value="1"/>
</dbReference>
<protein>
    <recommendedName>
        <fullName evidence="9">Apolipoprotein N-acyltransferase</fullName>
        <shortName evidence="9">ALP N-acyltransferase</shortName>
        <ecNumber evidence="9">2.3.1.269</ecNumber>
    </recommendedName>
</protein>
<evidence type="ECO:0000256" key="5">
    <source>
        <dbReference type="ARBA" id="ARBA00022692"/>
    </source>
</evidence>
<comment type="subcellular location">
    <subcellularLocation>
        <location evidence="1 9">Cell membrane</location>
        <topology evidence="1 9">Multi-pass membrane protein</topology>
    </subcellularLocation>
</comment>
<keyword evidence="8 9" id="KW-0012">Acyltransferase</keyword>
<dbReference type="Gene3D" id="3.60.110.10">
    <property type="entry name" value="Carbon-nitrogen hydrolase"/>
    <property type="match status" value="1"/>
</dbReference>
<feature type="domain" description="CN hydrolase" evidence="10">
    <location>
        <begin position="213"/>
        <end position="485"/>
    </location>
</feature>
<accession>H6RG50</accession>
<dbReference type="HAMAP" id="MF_01148">
    <property type="entry name" value="Lnt"/>
    <property type="match status" value="1"/>
</dbReference>
<keyword evidence="11" id="KW-0449">Lipoprotein</keyword>
<reference evidence="11" key="1">
    <citation type="journal article" date="2012" name="Environ. Microbiol.">
        <title>Genomic content of uncultured Bacteroidetes from contrasting oceanic provinces in the North Atlantic Ocean.</title>
        <authorList>
            <person name="Gomez-Pereira P.R."/>
            <person name="Schuler M."/>
            <person name="Fuchs B.M."/>
            <person name="Bennke C."/>
            <person name="Teeling H."/>
            <person name="Waldmann J."/>
            <person name="Richter M."/>
            <person name="Barbe V."/>
            <person name="Bataille E."/>
            <person name="Glockner F.O."/>
            <person name="Amann R."/>
        </authorList>
    </citation>
    <scope>NUCLEOTIDE SEQUENCE</scope>
</reference>
<comment type="pathway">
    <text evidence="9">Protein modification; lipoprotein biosynthesis (N-acyl transfer).</text>
</comment>
<keyword evidence="3 9" id="KW-1003">Cell membrane</keyword>
<evidence type="ECO:0000259" key="10">
    <source>
        <dbReference type="PROSITE" id="PS50263"/>
    </source>
</evidence>
<dbReference type="EC" id="2.3.1.269" evidence="9"/>
<dbReference type="InterPro" id="IPR003010">
    <property type="entry name" value="C-N_Hydrolase"/>
</dbReference>
<evidence type="ECO:0000256" key="1">
    <source>
        <dbReference type="ARBA" id="ARBA00004651"/>
    </source>
</evidence>
<reference evidence="11" key="2">
    <citation type="submission" date="2012-02" db="EMBL/GenBank/DDBJ databases">
        <authorList>
            <person name="Genoscope - CEA"/>
        </authorList>
    </citation>
    <scope>NUCLEOTIDE SEQUENCE</scope>
</reference>
<feature type="transmembrane region" description="Helical" evidence="9">
    <location>
        <begin position="184"/>
        <end position="203"/>
    </location>
</feature>
<dbReference type="CDD" id="cd07571">
    <property type="entry name" value="ALP_N-acyl_transferase"/>
    <property type="match status" value="1"/>
</dbReference>
<evidence type="ECO:0000256" key="7">
    <source>
        <dbReference type="ARBA" id="ARBA00023136"/>
    </source>
</evidence>
<gene>
    <name evidence="9" type="primary">lnt</name>
    <name evidence="11" type="ORF">VIS_S3CFB50039</name>
</gene>
<evidence type="ECO:0000256" key="8">
    <source>
        <dbReference type="ARBA" id="ARBA00023315"/>
    </source>
</evidence>
<organism evidence="11">
    <name type="scientific">uncultured Flavobacteriia bacterium</name>
    <dbReference type="NCBI Taxonomy" id="212695"/>
    <lineage>
        <taxon>Bacteria</taxon>
        <taxon>Pseudomonadati</taxon>
        <taxon>Bacteroidota</taxon>
        <taxon>Flavobacteriia</taxon>
        <taxon>environmental samples</taxon>
    </lineage>
</organism>
<keyword evidence="7 9" id="KW-0472">Membrane</keyword>
<dbReference type="SUPFAM" id="SSF56317">
    <property type="entry name" value="Carbon-nitrogen hydrolase"/>
    <property type="match status" value="1"/>
</dbReference>
<dbReference type="InterPro" id="IPR045378">
    <property type="entry name" value="LNT_N"/>
</dbReference>
<comment type="function">
    <text evidence="9">Catalyzes the phospholipid dependent N-acylation of the N-terminal cysteine of apolipoprotein, the last step in lipoprotein maturation.</text>
</comment>
<sequence>MPNKLLLTILSGLLLGLSWPVSGFAPLLFVGFIPMLWLINSSKTEHFWRFFGRIFIGFFIWNAIATWWLWNATVFGMFFAMTVNSVLMALIVVLWRRVDRTIGEKTGLIFLPLAWISFEKMHLGWDFSWPWLNLGNGFAAYPNWVQWYEYTGSFGGALWIWIVNIMVFKVFVRFKKTKNIGHTWIQPVLVILIPILLSYYILFTYKTENNTPINVTIVQPNIDPYTDKYSLTNQELYTDLIALITPELSKSPHLIVTPETYFSEGAGVFLPTFNQNALYSNMLRFSTDNNTQFLNGIQFYNTYNEANKTETANKLKNGIWADFYNSAFLTDTTAPHVYHKSKLVVGVETLPYRSVIEPILGNIMLDFGGTLFVRATQTERAAFELYNGDRVGPIICYESIYGEFVNEYVRKGATVLAIMTNDAWWGNTPGHKQHLAYASLRAIETRRPVVRSANTGISGFINPLGEIKETLSYNSKGVLTATIIPQTKQTRYVQFGDYIFRIGGFLSAFILIFTFARKRN</sequence>
<comment type="similarity">
    <text evidence="2 9">Belongs to the CN hydrolase family. Apolipoprotein N-acyltransferase subfamily.</text>
</comment>
<dbReference type="GO" id="GO:0005886">
    <property type="term" value="C:plasma membrane"/>
    <property type="evidence" value="ECO:0007669"/>
    <property type="project" value="UniProtKB-SubCell"/>
</dbReference>
<evidence type="ECO:0000256" key="3">
    <source>
        <dbReference type="ARBA" id="ARBA00022475"/>
    </source>
</evidence>
<evidence type="ECO:0000256" key="9">
    <source>
        <dbReference type="HAMAP-Rule" id="MF_01148"/>
    </source>
</evidence>
<comment type="catalytic activity">
    <reaction evidence="9">
        <text>N-terminal S-1,2-diacyl-sn-glyceryl-L-cysteinyl-[lipoprotein] + a glycerophospholipid = N-acyl-S-1,2-diacyl-sn-glyceryl-L-cysteinyl-[lipoprotein] + a 2-acyl-sn-glycero-3-phospholipid + H(+)</text>
        <dbReference type="Rhea" id="RHEA:48228"/>
        <dbReference type="Rhea" id="RHEA-COMP:14681"/>
        <dbReference type="Rhea" id="RHEA-COMP:14684"/>
        <dbReference type="ChEBI" id="CHEBI:15378"/>
        <dbReference type="ChEBI" id="CHEBI:136912"/>
        <dbReference type="ChEBI" id="CHEBI:140656"/>
        <dbReference type="ChEBI" id="CHEBI:140657"/>
        <dbReference type="ChEBI" id="CHEBI:140660"/>
        <dbReference type="EC" id="2.3.1.269"/>
    </reaction>
</comment>
<feature type="transmembrane region" description="Helical" evidence="9">
    <location>
        <begin position="498"/>
        <end position="516"/>
    </location>
</feature>
<dbReference type="NCBIfam" id="TIGR00546">
    <property type="entry name" value="lnt"/>
    <property type="match status" value="1"/>
</dbReference>
<keyword evidence="6 9" id="KW-1133">Transmembrane helix</keyword>
<dbReference type="EMBL" id="FO117595">
    <property type="protein sequence ID" value="CCG00011.1"/>
    <property type="molecule type" value="Genomic_DNA"/>
</dbReference>
<evidence type="ECO:0000313" key="11">
    <source>
        <dbReference type="EMBL" id="CCG00011.1"/>
    </source>
</evidence>
<dbReference type="PANTHER" id="PTHR38686">
    <property type="entry name" value="APOLIPOPROTEIN N-ACYLTRANSFERASE"/>
    <property type="match status" value="1"/>
</dbReference>
<feature type="transmembrane region" description="Helical" evidence="9">
    <location>
        <begin position="107"/>
        <end position="125"/>
    </location>
</feature>
<feature type="transmembrane region" description="Helical" evidence="9">
    <location>
        <begin position="50"/>
        <end position="70"/>
    </location>
</feature>
<dbReference type="PANTHER" id="PTHR38686:SF1">
    <property type="entry name" value="APOLIPOPROTEIN N-ACYLTRANSFERASE"/>
    <property type="match status" value="1"/>
</dbReference>
<dbReference type="UniPathway" id="UPA00666"/>
<dbReference type="AlphaFoldDB" id="H6RG50"/>